<dbReference type="GO" id="GO:0005886">
    <property type="term" value="C:plasma membrane"/>
    <property type="evidence" value="ECO:0007669"/>
    <property type="project" value="TreeGrafter"/>
</dbReference>
<keyword evidence="4 7" id="KW-0812">Transmembrane</keyword>
<evidence type="ECO:0000313" key="10">
    <source>
        <dbReference type="Proteomes" id="UP000449209"/>
    </source>
</evidence>
<feature type="transmembrane region" description="Helical" evidence="7">
    <location>
        <begin position="239"/>
        <end position="259"/>
    </location>
</feature>
<feature type="transmembrane region" description="Helical" evidence="7">
    <location>
        <begin position="271"/>
        <end position="296"/>
    </location>
</feature>
<keyword evidence="6 7" id="KW-0472">Membrane</keyword>
<evidence type="ECO:0000256" key="1">
    <source>
        <dbReference type="ARBA" id="ARBA00004141"/>
    </source>
</evidence>
<evidence type="ECO:0000256" key="4">
    <source>
        <dbReference type="ARBA" id="ARBA00022692"/>
    </source>
</evidence>
<sequence length="317" mass="35667">MRESPLLVIILPCYNEEETLPNTFKVLEELLSKMIAQNQISKASKLLFVDDGSADKTWKLIVEQQSSSTFVTGVKFSRNFGHQNALEAGLATAVNDADIMVTIDADLQDDPQVIPDMVKQYVEGVDIVYGVRSDRTSDTFFKRNSAKLFYATMHRLGVDMIPNSADFRLMSKRATKELLKFPERNMFLRAMVPLVGFKSGQVYYQRTPRMAGESKYPLGKMIRFATDGITSFSIVPIRLIMDLGITVVLIGIVILLYSLVRQFSGNTISGWTSLMVSMWVLGGIQLIGISVIGEYVGKIFTEVKQRPKYIIDKQTFK</sequence>
<dbReference type="Gene3D" id="3.90.550.10">
    <property type="entry name" value="Spore Coat Polysaccharide Biosynthesis Protein SpsA, Chain A"/>
    <property type="match status" value="1"/>
</dbReference>
<dbReference type="PANTHER" id="PTHR48090">
    <property type="entry name" value="UNDECAPRENYL-PHOSPHATE 4-DEOXY-4-FORMAMIDO-L-ARABINOSE TRANSFERASE-RELATED"/>
    <property type="match status" value="1"/>
</dbReference>
<reference evidence="9 10" key="1">
    <citation type="journal article" date="2019" name="Appl. Environ. Microbiol.">
        <title>Genetic determinants of hydroxycinnamic acid metabolism in heterofermentative lactobacilli.</title>
        <authorList>
            <person name="Gaur G."/>
            <person name="Oh J.H."/>
            <person name="Filannino P."/>
            <person name="Gobbetti M."/>
            <person name="van Pijkeren J.P."/>
            <person name="Ganzle M.G."/>
        </authorList>
    </citation>
    <scope>NUCLEOTIDE SEQUENCE [LARGE SCALE GENOMIC DNA]</scope>
    <source>
        <strain evidence="9 10">C5</strain>
    </source>
</reference>
<dbReference type="Pfam" id="PF00535">
    <property type="entry name" value="Glycos_transf_2"/>
    <property type="match status" value="1"/>
</dbReference>
<accession>A0A6N9I1W1</accession>
<dbReference type="SUPFAM" id="SSF53448">
    <property type="entry name" value="Nucleotide-diphospho-sugar transferases"/>
    <property type="match status" value="1"/>
</dbReference>
<proteinExistence type="predicted"/>
<dbReference type="InterPro" id="IPR029044">
    <property type="entry name" value="Nucleotide-diphossugar_trans"/>
</dbReference>
<dbReference type="InterPro" id="IPR001173">
    <property type="entry name" value="Glyco_trans_2-like"/>
</dbReference>
<keyword evidence="3 9" id="KW-0808">Transferase</keyword>
<evidence type="ECO:0000256" key="3">
    <source>
        <dbReference type="ARBA" id="ARBA00022679"/>
    </source>
</evidence>
<dbReference type="PANTHER" id="PTHR48090:SF1">
    <property type="entry name" value="PROPHAGE BACTOPRENOL GLUCOSYL TRANSFERASE HOMOLOG"/>
    <property type="match status" value="1"/>
</dbReference>
<evidence type="ECO:0000259" key="8">
    <source>
        <dbReference type="Pfam" id="PF00535"/>
    </source>
</evidence>
<evidence type="ECO:0000313" key="9">
    <source>
        <dbReference type="EMBL" id="MYV16386.1"/>
    </source>
</evidence>
<dbReference type="CDD" id="cd04187">
    <property type="entry name" value="DPM1_like_bac"/>
    <property type="match status" value="1"/>
</dbReference>
<dbReference type="AlphaFoldDB" id="A0A6N9I1W1"/>
<dbReference type="InterPro" id="IPR050256">
    <property type="entry name" value="Glycosyltransferase_2"/>
</dbReference>
<dbReference type="OrthoDB" id="9807778at2"/>
<dbReference type="GO" id="GO:0016757">
    <property type="term" value="F:glycosyltransferase activity"/>
    <property type="evidence" value="ECO:0007669"/>
    <property type="project" value="UniProtKB-KW"/>
</dbReference>
<evidence type="ECO:0000256" key="7">
    <source>
        <dbReference type="SAM" id="Phobius"/>
    </source>
</evidence>
<dbReference type="Proteomes" id="UP000449209">
    <property type="component" value="Unassembled WGS sequence"/>
</dbReference>
<feature type="domain" description="Glycosyltransferase 2-like" evidence="8">
    <location>
        <begin position="9"/>
        <end position="178"/>
    </location>
</feature>
<name>A0A6N9I1W1_9LACO</name>
<evidence type="ECO:0000256" key="6">
    <source>
        <dbReference type="ARBA" id="ARBA00023136"/>
    </source>
</evidence>
<keyword evidence="5 7" id="KW-1133">Transmembrane helix</keyword>
<dbReference type="EMBL" id="WEZQ01000002">
    <property type="protein sequence ID" value="MYV16386.1"/>
    <property type="molecule type" value="Genomic_DNA"/>
</dbReference>
<gene>
    <name evidence="9" type="ORF">GB993_02465</name>
</gene>
<comment type="subcellular location">
    <subcellularLocation>
        <location evidence="1">Membrane</location>
        <topology evidence="1">Multi-pass membrane protein</topology>
    </subcellularLocation>
</comment>
<organism evidence="9 10">
    <name type="scientific">Furfurilactobacillus milii</name>
    <dbReference type="NCBI Taxonomy" id="2888272"/>
    <lineage>
        <taxon>Bacteria</taxon>
        <taxon>Bacillati</taxon>
        <taxon>Bacillota</taxon>
        <taxon>Bacilli</taxon>
        <taxon>Lactobacillales</taxon>
        <taxon>Lactobacillaceae</taxon>
        <taxon>Furfurilactobacillus</taxon>
    </lineage>
</organism>
<dbReference type="RefSeq" id="WP_161002955.1">
    <property type="nucleotide sequence ID" value="NZ_WEZQ01000002.1"/>
</dbReference>
<evidence type="ECO:0000256" key="2">
    <source>
        <dbReference type="ARBA" id="ARBA00022676"/>
    </source>
</evidence>
<comment type="caution">
    <text evidence="9">The sequence shown here is derived from an EMBL/GenBank/DDBJ whole genome shotgun (WGS) entry which is preliminary data.</text>
</comment>
<evidence type="ECO:0000256" key="5">
    <source>
        <dbReference type="ARBA" id="ARBA00022989"/>
    </source>
</evidence>
<keyword evidence="2" id="KW-0328">Glycosyltransferase</keyword>
<protein>
    <submittedName>
        <fullName evidence="9">Glycosyltransferase</fullName>
    </submittedName>
</protein>